<evidence type="ECO:0000313" key="1">
    <source>
        <dbReference type="EMBL" id="EDJ91199.1"/>
    </source>
</evidence>
<reference evidence="1 2" key="1">
    <citation type="journal article" date="2007" name="Genome Biol.">
        <title>Characterization and modeling of the Haemophilus influenzae core and supragenomes based on the complete genomic sequences of Rd and 12 clinical nontypeable strains.</title>
        <authorList>
            <person name="Hogg J.S."/>
            <person name="Hu F.Z."/>
            <person name="Janto B."/>
            <person name="Boissy R."/>
            <person name="Hayes J."/>
            <person name="Keefe R."/>
            <person name="Post J.C."/>
            <person name="Ehrlich G.D."/>
        </authorList>
    </citation>
    <scope>NUCLEOTIDE SEQUENCE [LARGE SCALE GENOMIC DNA]</scope>
    <source>
        <strain evidence="1 2">R3021</strain>
    </source>
</reference>
<dbReference type="EMBL" id="AAZE01000004">
    <property type="protein sequence ID" value="EDJ91199.1"/>
    <property type="molecule type" value="Genomic_DNA"/>
</dbReference>
<name>A4N3B6_HAEIF</name>
<organism evidence="1 2">
    <name type="scientific">Haemophilus influenzae R3021</name>
    <dbReference type="NCBI Taxonomy" id="375432"/>
    <lineage>
        <taxon>Bacteria</taxon>
        <taxon>Pseudomonadati</taxon>
        <taxon>Pseudomonadota</taxon>
        <taxon>Gammaproteobacteria</taxon>
        <taxon>Pasteurellales</taxon>
        <taxon>Pasteurellaceae</taxon>
        <taxon>Haemophilus</taxon>
    </lineage>
</organism>
<gene>
    <name evidence="1" type="ORF">CGSHi22421_01734</name>
</gene>
<dbReference type="AlphaFoldDB" id="A4N3B6"/>
<accession>A4N3B6</accession>
<protein>
    <submittedName>
        <fullName evidence="1">Uncharacterized protein</fullName>
    </submittedName>
</protein>
<evidence type="ECO:0000313" key="2">
    <source>
        <dbReference type="Proteomes" id="UP000003798"/>
    </source>
</evidence>
<sequence>MKSAVENFYILDRTWEFSFDEN</sequence>
<proteinExistence type="predicted"/>
<dbReference type="Proteomes" id="UP000003798">
    <property type="component" value="Unassembled WGS sequence"/>
</dbReference>